<keyword evidence="5" id="KW-1185">Reference proteome</keyword>
<reference evidence="3" key="1">
    <citation type="submission" date="2022-10" db="EMBL/GenBank/DDBJ databases">
        <authorList>
            <person name="Chen Y."/>
            <person name="Dougan E. K."/>
            <person name="Chan C."/>
            <person name="Rhodes N."/>
            <person name="Thang M."/>
        </authorList>
    </citation>
    <scope>NUCLEOTIDE SEQUENCE</scope>
</reference>
<keyword evidence="1" id="KW-0812">Transmembrane</keyword>
<organism evidence="3">
    <name type="scientific">Cladocopium goreaui</name>
    <dbReference type="NCBI Taxonomy" id="2562237"/>
    <lineage>
        <taxon>Eukaryota</taxon>
        <taxon>Sar</taxon>
        <taxon>Alveolata</taxon>
        <taxon>Dinophyceae</taxon>
        <taxon>Suessiales</taxon>
        <taxon>Symbiodiniaceae</taxon>
        <taxon>Cladocopium</taxon>
    </lineage>
</organism>
<dbReference type="EMBL" id="CAMXCT030000613">
    <property type="protein sequence ID" value="CAL4768460.1"/>
    <property type="molecule type" value="Genomic_DNA"/>
</dbReference>
<dbReference type="EMBL" id="CAMXCT020000613">
    <property type="protein sequence ID" value="CAL1134523.1"/>
    <property type="molecule type" value="Genomic_DNA"/>
</dbReference>
<comment type="caution">
    <text evidence="3">The sequence shown here is derived from an EMBL/GenBank/DDBJ whole genome shotgun (WGS) entry which is preliminary data.</text>
</comment>
<evidence type="ECO:0000259" key="2">
    <source>
        <dbReference type="PROSITE" id="PS50948"/>
    </source>
</evidence>
<keyword evidence="1" id="KW-0472">Membrane</keyword>
<evidence type="ECO:0000313" key="3">
    <source>
        <dbReference type="EMBL" id="CAI3981148.1"/>
    </source>
</evidence>
<evidence type="ECO:0000256" key="1">
    <source>
        <dbReference type="SAM" id="Phobius"/>
    </source>
</evidence>
<dbReference type="InterPro" id="IPR003609">
    <property type="entry name" value="Pan_app"/>
</dbReference>
<dbReference type="EMBL" id="CAMXCT010000613">
    <property type="protein sequence ID" value="CAI3981148.1"/>
    <property type="molecule type" value="Genomic_DNA"/>
</dbReference>
<evidence type="ECO:0000313" key="4">
    <source>
        <dbReference type="EMBL" id="CAL4768460.1"/>
    </source>
</evidence>
<protein>
    <recommendedName>
        <fullName evidence="2">Apple domain-containing protein</fullName>
    </recommendedName>
</protein>
<dbReference type="PROSITE" id="PS50948">
    <property type="entry name" value="PAN"/>
    <property type="match status" value="1"/>
</dbReference>
<reference evidence="4 5" key="2">
    <citation type="submission" date="2024-05" db="EMBL/GenBank/DDBJ databases">
        <authorList>
            <person name="Chen Y."/>
            <person name="Shah S."/>
            <person name="Dougan E. K."/>
            <person name="Thang M."/>
            <person name="Chan C."/>
        </authorList>
    </citation>
    <scope>NUCLEOTIDE SEQUENCE [LARGE SCALE GENOMIC DNA]</scope>
</reference>
<gene>
    <name evidence="3" type="ORF">C1SCF055_LOCUS8965</name>
</gene>
<dbReference type="Gene3D" id="3.50.4.10">
    <property type="entry name" value="Hepatocyte Growth Factor"/>
    <property type="match status" value="1"/>
</dbReference>
<dbReference type="Proteomes" id="UP001152797">
    <property type="component" value="Unassembled WGS sequence"/>
</dbReference>
<accession>A0A9P1BXJ2</accession>
<evidence type="ECO:0000313" key="5">
    <source>
        <dbReference type="Proteomes" id="UP001152797"/>
    </source>
</evidence>
<feature type="transmembrane region" description="Helical" evidence="1">
    <location>
        <begin position="187"/>
        <end position="206"/>
    </location>
</feature>
<sequence length="315" mass="32820">MSSFWPQFEDFSPQSPGVRASVMLRWLIATAPVVALASTPCVKDAVLTQDPMLPAPAIYVQSWTACQKKCEEGPLCHSFSFKGDSVRACWLFPATASLKEVADVKAYSGPKVCEAAVVKEAPDAVPPASGAASSGKAGLRGYGIPAAAAHSYGVANAGHDVPGAVFQSGEGGKTLVATPSNSSATNLAIAGGVGAAVVAAGAFFMLPGKKKKTKRGLKREEEDQVEVPTVASSAPLVEPPQLVYPGTSQAIPGASVAMAYAPQMLQPLQPMAMAQSYAGLPQGGEYMMYEPVTAMQQQYVYDQGQMMAYQPVQAQ</sequence>
<dbReference type="AlphaFoldDB" id="A0A9P1BXJ2"/>
<keyword evidence="1" id="KW-1133">Transmembrane helix</keyword>
<feature type="domain" description="Apple" evidence="2">
    <location>
        <begin position="41"/>
        <end position="113"/>
    </location>
</feature>
<name>A0A9P1BXJ2_9DINO</name>
<dbReference type="SUPFAM" id="SSF57414">
    <property type="entry name" value="Hairpin loop containing domain-like"/>
    <property type="match status" value="1"/>
</dbReference>
<proteinExistence type="predicted"/>